<accession>A0A222FLG4</accession>
<name>A0A222FLG4_9GAMM</name>
<evidence type="ECO:0000256" key="1">
    <source>
        <dbReference type="SAM" id="MobiDB-lite"/>
    </source>
</evidence>
<organism evidence="2 3">
    <name type="scientific">Bacterioplanes sanyensis</name>
    <dbReference type="NCBI Taxonomy" id="1249553"/>
    <lineage>
        <taxon>Bacteria</taxon>
        <taxon>Pseudomonadati</taxon>
        <taxon>Pseudomonadota</taxon>
        <taxon>Gammaproteobacteria</taxon>
        <taxon>Oceanospirillales</taxon>
        <taxon>Oceanospirillaceae</taxon>
        <taxon>Bacterioplanes</taxon>
    </lineage>
</organism>
<protein>
    <submittedName>
        <fullName evidence="2">Uncharacterized protein</fullName>
    </submittedName>
</protein>
<reference evidence="2 3" key="1">
    <citation type="submission" date="2017-07" db="EMBL/GenBank/DDBJ databases">
        <title>Annotated genome sequence of Bacterioplanes sanyensis isolated from Red Sea.</title>
        <authorList>
            <person name="Rehman Z.U."/>
        </authorList>
    </citation>
    <scope>NUCLEOTIDE SEQUENCE [LARGE SCALE GENOMIC DNA]</scope>
    <source>
        <strain evidence="2 3">NV9</strain>
    </source>
</reference>
<dbReference type="EMBL" id="CP022530">
    <property type="protein sequence ID" value="ASP39512.1"/>
    <property type="molecule type" value="Genomic_DNA"/>
</dbReference>
<feature type="region of interest" description="Disordered" evidence="1">
    <location>
        <begin position="97"/>
        <end position="121"/>
    </location>
</feature>
<dbReference type="KEGG" id="bsan:CHH28_12880"/>
<dbReference type="OrthoDB" id="6888544at2"/>
<dbReference type="Proteomes" id="UP000202440">
    <property type="component" value="Chromosome"/>
</dbReference>
<sequence>MDKQAFIEQVEQRLLQLFRASKHGVKTPAAERHRLQGFMQAGVFLQLISRDELAQRMERLHQDVFAMSIAERRQRWAEQWPQELLDYSHYDAPAFERYSPAPRRSDGDLADRGTQGVTDER</sequence>
<evidence type="ECO:0000313" key="2">
    <source>
        <dbReference type="EMBL" id="ASP39512.1"/>
    </source>
</evidence>
<proteinExistence type="predicted"/>
<gene>
    <name evidence="2" type="ORF">CHH28_12880</name>
</gene>
<evidence type="ECO:0000313" key="3">
    <source>
        <dbReference type="Proteomes" id="UP000202440"/>
    </source>
</evidence>
<keyword evidence="3" id="KW-1185">Reference proteome</keyword>
<dbReference type="AlphaFoldDB" id="A0A222FLG4"/>
<dbReference type="RefSeq" id="WP_094060690.1">
    <property type="nucleotide sequence ID" value="NZ_CP022530.1"/>
</dbReference>